<evidence type="ECO:0000313" key="14">
    <source>
        <dbReference type="EMBL" id="MUK90491.1"/>
    </source>
</evidence>
<name>A0A6N8FMS7_9BACI</name>
<feature type="transmembrane region" description="Helical" evidence="10">
    <location>
        <begin position="268"/>
        <end position="291"/>
    </location>
</feature>
<dbReference type="Gene3D" id="1.10.3370.10">
    <property type="entry name" value="SecY subunit domain"/>
    <property type="match status" value="1"/>
</dbReference>
<dbReference type="NCBIfam" id="TIGR00967">
    <property type="entry name" value="3a0501s007"/>
    <property type="match status" value="1"/>
</dbReference>
<comment type="subunit">
    <text evidence="10">Component of the Sec protein translocase complex. Heterotrimer consisting of SecY, SecE and SecG subunits. The heterotrimers can form oligomers, although 1 heterotrimer is thought to be able to translocate proteins. Interacts with the ribosome. Interacts with SecDF, and other proteins may be involved. Interacts with SecA.</text>
</comment>
<dbReference type="GO" id="GO:0043952">
    <property type="term" value="P:protein transport by the Sec complex"/>
    <property type="evidence" value="ECO:0007669"/>
    <property type="project" value="UniProtKB-UniRule"/>
</dbReference>
<comment type="subcellular location">
    <subcellularLocation>
        <location evidence="10">Cell membrane</location>
        <topology evidence="10">Multi-pass membrane protein</topology>
    </subcellularLocation>
    <subcellularLocation>
        <location evidence="1 12">Membrane</location>
        <topology evidence="1 12">Multi-pass membrane protein</topology>
    </subcellularLocation>
</comment>
<feature type="transmembrane region" description="Helical" evidence="10">
    <location>
        <begin position="20"/>
        <end position="38"/>
    </location>
</feature>
<proteinExistence type="inferred from homology"/>
<dbReference type="PROSITE" id="PS00756">
    <property type="entry name" value="SECY_2"/>
    <property type="match status" value="1"/>
</dbReference>
<dbReference type="RefSeq" id="WP_155671327.1">
    <property type="nucleotide sequence ID" value="NZ_WOCA01000022.1"/>
</dbReference>
<evidence type="ECO:0000256" key="11">
    <source>
        <dbReference type="RuleBase" id="RU000537"/>
    </source>
</evidence>
<dbReference type="SUPFAM" id="SSF103491">
    <property type="entry name" value="Preprotein translocase SecY subunit"/>
    <property type="match status" value="1"/>
</dbReference>
<dbReference type="Pfam" id="PF00344">
    <property type="entry name" value="SecY"/>
    <property type="match status" value="1"/>
</dbReference>
<reference evidence="14 15" key="1">
    <citation type="submission" date="2019-11" db="EMBL/GenBank/DDBJ databases">
        <authorList>
            <person name="Li X."/>
        </authorList>
    </citation>
    <scope>NUCLEOTIDE SEQUENCE [LARGE SCALE GENOMIC DNA]</scope>
    <source>
        <strain evidence="14 15">L9</strain>
    </source>
</reference>
<feature type="transmembrane region" description="Helical" evidence="10">
    <location>
        <begin position="311"/>
        <end position="328"/>
    </location>
</feature>
<comment type="function">
    <text evidence="10 11">The central subunit of the protein translocation channel SecYEG. Consists of two halves formed by TMs 1-5 and 6-10. These two domains form a lateral gate at the front which open onto the bilayer between TMs 2 and 7, and are clamped together by SecE at the back. The channel is closed by both a pore ring composed of hydrophobic SecY resides and a short helix (helix 2A) on the extracellular side of the membrane which forms a plug. The plug probably moves laterally to allow the channel to open. The ring and the pore may move independently.</text>
</comment>
<dbReference type="HAMAP" id="MF_01465">
    <property type="entry name" value="SecY"/>
    <property type="match status" value="1"/>
</dbReference>
<dbReference type="GO" id="GO:0005886">
    <property type="term" value="C:plasma membrane"/>
    <property type="evidence" value="ECO:0007669"/>
    <property type="project" value="UniProtKB-SubCell"/>
</dbReference>
<keyword evidence="10" id="KW-1003">Cell membrane</keyword>
<comment type="similarity">
    <text evidence="2 10 13">Belongs to the SecY/SEC61-alpha family.</text>
</comment>
<dbReference type="EMBL" id="WOCA01000022">
    <property type="protein sequence ID" value="MUK90491.1"/>
    <property type="molecule type" value="Genomic_DNA"/>
</dbReference>
<keyword evidence="6 10" id="KW-1133">Transmembrane helix</keyword>
<dbReference type="Proteomes" id="UP000469125">
    <property type="component" value="Unassembled WGS sequence"/>
</dbReference>
<feature type="transmembrane region" description="Helical" evidence="10">
    <location>
        <begin position="67"/>
        <end position="87"/>
    </location>
</feature>
<comment type="caution">
    <text evidence="14">The sequence shown here is derived from an EMBL/GenBank/DDBJ whole genome shotgun (WGS) entry which is preliminary data.</text>
</comment>
<dbReference type="InterPro" id="IPR002208">
    <property type="entry name" value="SecY/SEC61-alpha"/>
</dbReference>
<feature type="transmembrane region" description="Helical" evidence="10">
    <location>
        <begin position="115"/>
        <end position="141"/>
    </location>
</feature>
<evidence type="ECO:0000313" key="15">
    <source>
        <dbReference type="Proteomes" id="UP000469125"/>
    </source>
</evidence>
<evidence type="ECO:0000256" key="12">
    <source>
        <dbReference type="RuleBase" id="RU003484"/>
    </source>
</evidence>
<dbReference type="PRINTS" id="PR00303">
    <property type="entry name" value="SECYTRNLCASE"/>
</dbReference>
<organism evidence="14 15">
    <name type="scientific">Ornithinibacillus caprae</name>
    <dbReference type="NCBI Taxonomy" id="2678566"/>
    <lineage>
        <taxon>Bacteria</taxon>
        <taxon>Bacillati</taxon>
        <taxon>Bacillota</taxon>
        <taxon>Bacilli</taxon>
        <taxon>Bacillales</taxon>
        <taxon>Bacillaceae</taxon>
        <taxon>Ornithinibacillus</taxon>
    </lineage>
</organism>
<dbReference type="FunFam" id="1.10.3370.10:FF:000001">
    <property type="entry name" value="Preprotein translocase subunit SecY"/>
    <property type="match status" value="1"/>
</dbReference>
<dbReference type="GO" id="GO:0006605">
    <property type="term" value="P:protein targeting"/>
    <property type="evidence" value="ECO:0007669"/>
    <property type="project" value="UniProtKB-UniRule"/>
</dbReference>
<sequence length="429" mass="46961">MFRTISNFMRVGDIRRKIIFTLLMLIVFRLGTFIPVPFTDKTAIDFMNQQNVFGFLNTFGGGALQNFSIFAMGIMPYITASIIMQLLQMDVVPKFAEWKKQGEMGRKKLAQVTRYGTVVLAFVQAIAMSIGFNAMAGGLLIANPDPLKFLIIALVLTSGTTFLMWLGEQITAHGVGNGISILIFAGIVAAVPNGVQQLLAQYFTNPGDELFINIVIVVLIALVVIAVTVGVIFIQQALRKIPIQYAKKLVNRSPVGGHSTHLPLKVNAAGVIPVIFAIAFIIAPQTVAGFFEGNVASTIQWIFDYTEPVGMLIYVALIIAFTYFYTFVQVNPEQMAENLQKQGGYIPGIRPGKNTETYLTRVMYRLTFVGSIFLAAVSVLPILLGGLANLPQAIQIGGTSLLIVVGVALQTMKQLESQLVKRHYKGFIK</sequence>
<keyword evidence="4 10" id="KW-0812">Transmembrane</keyword>
<keyword evidence="15" id="KW-1185">Reference proteome</keyword>
<accession>A0A6N8FMS7</accession>
<evidence type="ECO:0000256" key="8">
    <source>
        <dbReference type="ARBA" id="ARBA00023136"/>
    </source>
</evidence>
<evidence type="ECO:0000256" key="7">
    <source>
        <dbReference type="ARBA" id="ARBA00023010"/>
    </source>
</evidence>
<evidence type="ECO:0000256" key="13">
    <source>
        <dbReference type="RuleBase" id="RU004349"/>
    </source>
</evidence>
<feature type="transmembrane region" description="Helical" evidence="10">
    <location>
        <begin position="211"/>
        <end position="234"/>
    </location>
</feature>
<keyword evidence="7 10" id="KW-0811">Translocation</keyword>
<keyword evidence="5 10" id="KW-0653">Protein transport</keyword>
<evidence type="ECO:0000256" key="9">
    <source>
        <dbReference type="ARBA" id="ARBA00039733"/>
    </source>
</evidence>
<evidence type="ECO:0000256" key="1">
    <source>
        <dbReference type="ARBA" id="ARBA00004141"/>
    </source>
</evidence>
<evidence type="ECO:0000256" key="6">
    <source>
        <dbReference type="ARBA" id="ARBA00022989"/>
    </source>
</evidence>
<feature type="transmembrane region" description="Helical" evidence="10">
    <location>
        <begin position="147"/>
        <end position="167"/>
    </location>
</feature>
<evidence type="ECO:0000256" key="10">
    <source>
        <dbReference type="HAMAP-Rule" id="MF_01465"/>
    </source>
</evidence>
<feature type="transmembrane region" description="Helical" evidence="10">
    <location>
        <begin position="393"/>
        <end position="412"/>
    </location>
</feature>
<gene>
    <name evidence="10 14" type="primary">secY</name>
    <name evidence="14" type="ORF">GMD78_19210</name>
</gene>
<dbReference type="PROSITE" id="PS00755">
    <property type="entry name" value="SECY_1"/>
    <property type="match status" value="1"/>
</dbReference>
<evidence type="ECO:0000256" key="2">
    <source>
        <dbReference type="ARBA" id="ARBA00005751"/>
    </source>
</evidence>
<evidence type="ECO:0000256" key="3">
    <source>
        <dbReference type="ARBA" id="ARBA00022448"/>
    </source>
</evidence>
<dbReference type="InterPro" id="IPR023201">
    <property type="entry name" value="SecY_dom_sf"/>
</dbReference>
<keyword evidence="3 10" id="KW-0813">Transport</keyword>
<dbReference type="PANTHER" id="PTHR10906">
    <property type="entry name" value="SECY/SEC61-ALPHA FAMILY MEMBER"/>
    <property type="match status" value="1"/>
</dbReference>
<feature type="transmembrane region" description="Helical" evidence="10">
    <location>
        <begin position="174"/>
        <end position="191"/>
    </location>
</feature>
<evidence type="ECO:0000256" key="4">
    <source>
        <dbReference type="ARBA" id="ARBA00022692"/>
    </source>
</evidence>
<keyword evidence="8 10" id="KW-0472">Membrane</keyword>
<feature type="transmembrane region" description="Helical" evidence="10">
    <location>
        <begin position="366"/>
        <end position="387"/>
    </location>
</feature>
<dbReference type="AlphaFoldDB" id="A0A6N8FMS7"/>
<evidence type="ECO:0000256" key="5">
    <source>
        <dbReference type="ARBA" id="ARBA00022927"/>
    </source>
</evidence>
<protein>
    <recommendedName>
        <fullName evidence="9 10">Protein translocase subunit SecY</fullName>
    </recommendedName>
</protein>
<dbReference type="GO" id="GO:0065002">
    <property type="term" value="P:intracellular protein transmembrane transport"/>
    <property type="evidence" value="ECO:0007669"/>
    <property type="project" value="UniProtKB-UniRule"/>
</dbReference>
<dbReference type="PIRSF" id="PIRSF004557">
    <property type="entry name" value="SecY"/>
    <property type="match status" value="1"/>
</dbReference>
<dbReference type="InterPro" id="IPR026593">
    <property type="entry name" value="SecY"/>
</dbReference>
<dbReference type="InterPro" id="IPR030659">
    <property type="entry name" value="SecY_CS"/>
</dbReference>